<dbReference type="GO" id="GO:0055085">
    <property type="term" value="P:transmembrane transport"/>
    <property type="evidence" value="ECO:0007669"/>
    <property type="project" value="InterPro"/>
</dbReference>
<dbReference type="InterPro" id="IPR000515">
    <property type="entry name" value="MetI-like"/>
</dbReference>
<keyword evidence="6 7" id="KW-0472">Membrane</keyword>
<evidence type="ECO:0000256" key="2">
    <source>
        <dbReference type="ARBA" id="ARBA00022448"/>
    </source>
</evidence>
<dbReference type="AlphaFoldDB" id="D3T5F9"/>
<dbReference type="SUPFAM" id="SSF161098">
    <property type="entry name" value="MetI-like"/>
    <property type="match status" value="1"/>
</dbReference>
<feature type="transmembrane region" description="Helical" evidence="7">
    <location>
        <begin position="115"/>
        <end position="136"/>
    </location>
</feature>
<dbReference type="PANTHER" id="PTHR43744">
    <property type="entry name" value="ABC TRANSPORTER PERMEASE PROTEIN MG189-RELATED-RELATED"/>
    <property type="match status" value="1"/>
</dbReference>
<reference evidence="9" key="1">
    <citation type="submission" date="2010-02" db="EMBL/GenBank/DDBJ databases">
        <title>Complete sequence of Thermoanaerobacter italicus Ab9.</title>
        <authorList>
            <consortium name="US DOE Joint Genome Institute"/>
            <person name="Lucas S."/>
            <person name="Copeland A."/>
            <person name="Lapidus A."/>
            <person name="Cheng J.-F."/>
            <person name="Bruce D."/>
            <person name="Goodwin L."/>
            <person name="Pitluck S."/>
            <person name="Chertkov O."/>
            <person name="Detter J.C."/>
            <person name="Han C."/>
            <person name="Tapia R."/>
            <person name="Land M."/>
            <person name="Hauser L."/>
            <person name="Kyrpides N."/>
            <person name="Mikhailova N."/>
            <person name="Hemme C.L."/>
            <person name="Woyke T."/>
        </authorList>
    </citation>
    <scope>NUCLEOTIDE SEQUENCE [LARGE SCALE GENOMIC DNA]</scope>
    <source>
        <strain evidence="9">Ab9</strain>
    </source>
</reference>
<evidence type="ECO:0000256" key="5">
    <source>
        <dbReference type="ARBA" id="ARBA00022989"/>
    </source>
</evidence>
<dbReference type="PROSITE" id="PS50928">
    <property type="entry name" value="ABC_TM1"/>
    <property type="match status" value="1"/>
</dbReference>
<gene>
    <name evidence="9" type="ordered locus">Thit_2109</name>
</gene>
<dbReference type="Proteomes" id="UP000001552">
    <property type="component" value="Chromosome"/>
</dbReference>
<keyword evidence="5 7" id="KW-1133">Transmembrane helix</keyword>
<dbReference type="Pfam" id="PF00528">
    <property type="entry name" value="BPD_transp_1"/>
    <property type="match status" value="1"/>
</dbReference>
<dbReference type="KEGG" id="tit:Thit_2109"/>
<evidence type="ECO:0000256" key="1">
    <source>
        <dbReference type="ARBA" id="ARBA00004651"/>
    </source>
</evidence>
<feature type="domain" description="ABC transmembrane type-1" evidence="8">
    <location>
        <begin position="80"/>
        <end position="274"/>
    </location>
</feature>
<name>D3T5F9_THEIA</name>
<evidence type="ECO:0000313" key="9">
    <source>
        <dbReference type="EMBL" id="ADD03332.1"/>
    </source>
</evidence>
<feature type="transmembrane region" description="Helical" evidence="7">
    <location>
        <begin position="84"/>
        <end position="106"/>
    </location>
</feature>
<dbReference type="InterPro" id="IPR035906">
    <property type="entry name" value="MetI-like_sf"/>
</dbReference>
<feature type="transmembrane region" description="Helical" evidence="7">
    <location>
        <begin position="190"/>
        <end position="215"/>
    </location>
</feature>
<dbReference type="HOGENOM" id="CLU_016047_1_1_9"/>
<evidence type="ECO:0000259" key="8">
    <source>
        <dbReference type="PROSITE" id="PS50928"/>
    </source>
</evidence>
<keyword evidence="10" id="KW-1185">Reference proteome</keyword>
<sequence length="284" mass="32485">MKDKIKRKIKEIFFYVFLFTLASLFLFPIVWMIVSSFKPEAQIYSDMGTLKALLPPFINPVEWFTPYKEVLARFEILRYIKNSFMYAGVVVFGNLLVNSMAGYALARFRFPLKNFWMGLIIAIIIVPVETTIIPLFTIVHRLGLVNTFVGLFIPLLANAFNIFLFRQFFLGIPKELEEAALIDGADRLQIFFRIIIPLSKPIFATVAIFTFIGAWNDFIWPVLMLTDTEKYPLQVALNVLNNTEPVYTNQVMAALTISTSVIVLIYIAAQKYIVEGISHTGIKI</sequence>
<evidence type="ECO:0000256" key="3">
    <source>
        <dbReference type="ARBA" id="ARBA00022475"/>
    </source>
</evidence>
<proteinExistence type="inferred from homology"/>
<feature type="transmembrane region" description="Helical" evidence="7">
    <location>
        <begin position="12"/>
        <end position="34"/>
    </location>
</feature>
<feature type="transmembrane region" description="Helical" evidence="7">
    <location>
        <begin position="148"/>
        <end position="169"/>
    </location>
</feature>
<keyword evidence="4 7" id="KW-0812">Transmembrane</keyword>
<dbReference type="CDD" id="cd06261">
    <property type="entry name" value="TM_PBP2"/>
    <property type="match status" value="1"/>
</dbReference>
<feature type="transmembrane region" description="Helical" evidence="7">
    <location>
        <begin position="251"/>
        <end position="269"/>
    </location>
</feature>
<keyword evidence="3" id="KW-1003">Cell membrane</keyword>
<comment type="similarity">
    <text evidence="7">Belongs to the binding-protein-dependent transport system permease family.</text>
</comment>
<dbReference type="PANTHER" id="PTHR43744:SF12">
    <property type="entry name" value="ABC TRANSPORTER PERMEASE PROTEIN MG189-RELATED"/>
    <property type="match status" value="1"/>
</dbReference>
<dbReference type="OrthoDB" id="9771544at2"/>
<accession>D3T5F9</accession>
<dbReference type="RefSeq" id="WP_012996025.1">
    <property type="nucleotide sequence ID" value="NC_013921.1"/>
</dbReference>
<evidence type="ECO:0000256" key="4">
    <source>
        <dbReference type="ARBA" id="ARBA00022692"/>
    </source>
</evidence>
<comment type="subcellular location">
    <subcellularLocation>
        <location evidence="1 7">Cell membrane</location>
        <topology evidence="1 7">Multi-pass membrane protein</topology>
    </subcellularLocation>
</comment>
<evidence type="ECO:0000256" key="7">
    <source>
        <dbReference type="RuleBase" id="RU363032"/>
    </source>
</evidence>
<dbReference type="eggNOG" id="COG0395">
    <property type="taxonomic scope" value="Bacteria"/>
</dbReference>
<evidence type="ECO:0000313" key="10">
    <source>
        <dbReference type="Proteomes" id="UP000001552"/>
    </source>
</evidence>
<dbReference type="EMBL" id="CP001936">
    <property type="protein sequence ID" value="ADD03332.1"/>
    <property type="molecule type" value="Genomic_DNA"/>
</dbReference>
<evidence type="ECO:0000256" key="6">
    <source>
        <dbReference type="ARBA" id="ARBA00023136"/>
    </source>
</evidence>
<keyword evidence="2 7" id="KW-0813">Transport</keyword>
<dbReference type="Gene3D" id="1.10.3720.10">
    <property type="entry name" value="MetI-like"/>
    <property type="match status" value="1"/>
</dbReference>
<organism evidence="9 10">
    <name type="scientific">Thermoanaerobacter italicus (strain DSM 9252 / Ab9)</name>
    <dbReference type="NCBI Taxonomy" id="580331"/>
    <lineage>
        <taxon>Bacteria</taxon>
        <taxon>Bacillati</taxon>
        <taxon>Bacillota</taxon>
        <taxon>Clostridia</taxon>
        <taxon>Thermoanaerobacterales</taxon>
        <taxon>Thermoanaerobacteraceae</taxon>
        <taxon>Thermoanaerobacter</taxon>
    </lineage>
</organism>
<protein>
    <submittedName>
        <fullName evidence="9">Binding-protein-dependent transport systems inner membrane component</fullName>
    </submittedName>
</protein>
<dbReference type="GO" id="GO:0005886">
    <property type="term" value="C:plasma membrane"/>
    <property type="evidence" value="ECO:0007669"/>
    <property type="project" value="UniProtKB-SubCell"/>
</dbReference>